<keyword evidence="4 9" id="KW-0101">Branched-chain amino acid catabolism</keyword>
<evidence type="ECO:0000256" key="2">
    <source>
        <dbReference type="ARBA" id="ARBA00006013"/>
    </source>
</evidence>
<dbReference type="InParanoid" id="A0A1V9XWV5"/>
<accession>A0A1V9XWV5</accession>
<evidence type="ECO:0000313" key="12">
    <source>
        <dbReference type="EMBL" id="OQR77848.1"/>
    </source>
</evidence>
<dbReference type="PANTHER" id="PTHR22981">
    <property type="entry name" value="3-HYDROXYISOBUTYRATE DEHYDROGENASE-RELATED"/>
    <property type="match status" value="1"/>
</dbReference>
<proteinExistence type="inferred from homology"/>
<sequence length="324" mass="33824">MMAHRMLLRRTLLNDVYCGVRQVSSVGFIGLGNMGSGMAANLLRKGKQVVAYDVASAALTALENQGARAAASPREVAQQCGKIVTMLPTNAHVEEVLTGPQGLIASAKKGTLLIDCSTVGPDLSVRMSKEAENNQLKFVDAPVSGGVNAAKAGTLTFMVGGSEADVTSAEEVLLDMGKAAIRCGPVGCGGAAKICNNMMLAISMVGHSETMNLGIQLGLDPQVLNQILNMSSGKSWVSDVYSPVPGVMPNVPSSNNYQGGFGSALMLKDLSLAQDAATQTQAPTPLGGLALQLYRIICAQGHGRKDFGYVFKFLSKTGDVQMSR</sequence>
<keyword evidence="6 9" id="KW-0520">NAD</keyword>
<dbReference type="Pfam" id="PF03446">
    <property type="entry name" value="NAD_binding_2"/>
    <property type="match status" value="1"/>
</dbReference>
<evidence type="ECO:0000256" key="8">
    <source>
        <dbReference type="PIRSR" id="PIRSR000103-1"/>
    </source>
</evidence>
<dbReference type="InterPro" id="IPR015815">
    <property type="entry name" value="HIBADH-related"/>
</dbReference>
<evidence type="ECO:0000313" key="13">
    <source>
        <dbReference type="Proteomes" id="UP000192247"/>
    </source>
</evidence>
<dbReference type="InterPro" id="IPR011548">
    <property type="entry name" value="HIBADH"/>
</dbReference>
<dbReference type="GO" id="GO:0005739">
    <property type="term" value="C:mitochondrion"/>
    <property type="evidence" value="ECO:0007669"/>
    <property type="project" value="TreeGrafter"/>
</dbReference>
<evidence type="ECO:0000256" key="7">
    <source>
        <dbReference type="ARBA" id="ARBA00049197"/>
    </source>
</evidence>
<dbReference type="EC" id="1.1.1.31" evidence="3 9"/>
<dbReference type="Gene3D" id="1.10.1040.10">
    <property type="entry name" value="N-(1-d-carboxylethyl)-l-norvaline Dehydrogenase, domain 2"/>
    <property type="match status" value="1"/>
</dbReference>
<dbReference type="NCBIfam" id="TIGR01692">
    <property type="entry name" value="HIBADH"/>
    <property type="match status" value="1"/>
</dbReference>
<dbReference type="Pfam" id="PF14833">
    <property type="entry name" value="NAD_binding_11"/>
    <property type="match status" value="1"/>
</dbReference>
<evidence type="ECO:0000256" key="4">
    <source>
        <dbReference type="ARBA" id="ARBA00022456"/>
    </source>
</evidence>
<dbReference type="Proteomes" id="UP000192247">
    <property type="component" value="Unassembled WGS sequence"/>
</dbReference>
<dbReference type="AlphaFoldDB" id="A0A1V9XWV5"/>
<dbReference type="PANTHER" id="PTHR22981:SF7">
    <property type="entry name" value="3-HYDROXYISOBUTYRATE DEHYDROGENASE, MITOCHONDRIAL"/>
    <property type="match status" value="1"/>
</dbReference>
<keyword evidence="13" id="KW-1185">Reference proteome</keyword>
<feature type="domain" description="6-phosphogluconate dehydrogenase NADP-binding" evidence="10">
    <location>
        <begin position="26"/>
        <end position="181"/>
    </location>
</feature>
<dbReference type="InterPro" id="IPR036291">
    <property type="entry name" value="NAD(P)-bd_dom_sf"/>
</dbReference>
<evidence type="ECO:0000256" key="1">
    <source>
        <dbReference type="ARBA" id="ARBA00005109"/>
    </source>
</evidence>
<dbReference type="GO" id="GO:0008442">
    <property type="term" value="F:3-hydroxyisobutyrate dehydrogenase activity"/>
    <property type="evidence" value="ECO:0007669"/>
    <property type="project" value="UniProtKB-EC"/>
</dbReference>
<dbReference type="PIRSF" id="PIRSF000103">
    <property type="entry name" value="HIBADH"/>
    <property type="match status" value="1"/>
</dbReference>
<dbReference type="PROSITE" id="PS00895">
    <property type="entry name" value="3_HYDROXYISOBUT_DH"/>
    <property type="match status" value="1"/>
</dbReference>
<evidence type="ECO:0000256" key="6">
    <source>
        <dbReference type="ARBA" id="ARBA00023027"/>
    </source>
</evidence>
<evidence type="ECO:0000259" key="10">
    <source>
        <dbReference type="Pfam" id="PF03446"/>
    </source>
</evidence>
<dbReference type="GO" id="GO:0006574">
    <property type="term" value="P:L-valine catabolic process"/>
    <property type="evidence" value="ECO:0007669"/>
    <property type="project" value="UniProtKB-UniPathway"/>
</dbReference>
<dbReference type="UniPathway" id="UPA00362"/>
<dbReference type="InterPro" id="IPR006115">
    <property type="entry name" value="6PGDH_NADP-bd"/>
</dbReference>
<comment type="caution">
    <text evidence="12">The sequence shown here is derived from an EMBL/GenBank/DDBJ whole genome shotgun (WGS) entry which is preliminary data.</text>
</comment>
<gene>
    <name evidence="12" type="ORF">BIW11_06801</name>
</gene>
<evidence type="ECO:0000256" key="9">
    <source>
        <dbReference type="RuleBase" id="RU910714"/>
    </source>
</evidence>
<feature type="active site" evidence="8">
    <location>
        <position position="193"/>
    </location>
</feature>
<dbReference type="InterPro" id="IPR008927">
    <property type="entry name" value="6-PGluconate_DH-like_C_sf"/>
</dbReference>
<dbReference type="InterPro" id="IPR029154">
    <property type="entry name" value="HIBADH-like_NADP-bd"/>
</dbReference>
<evidence type="ECO:0000256" key="3">
    <source>
        <dbReference type="ARBA" id="ARBA00012991"/>
    </source>
</evidence>
<protein>
    <recommendedName>
        <fullName evidence="3 9">3-hydroxyisobutyrate dehydrogenase</fullName>
        <shortName evidence="9">HIBADH</shortName>
        <ecNumber evidence="3 9">1.1.1.31</ecNumber>
    </recommendedName>
</protein>
<name>A0A1V9XWV5_9ACAR</name>
<comment type="similarity">
    <text evidence="2">Belongs to the HIBADH-related family. 3-hydroxyisobutyrate dehydrogenase subfamily.</text>
</comment>
<dbReference type="SUPFAM" id="SSF51735">
    <property type="entry name" value="NAD(P)-binding Rossmann-fold domains"/>
    <property type="match status" value="1"/>
</dbReference>
<dbReference type="Gene3D" id="3.40.50.720">
    <property type="entry name" value="NAD(P)-binding Rossmann-like Domain"/>
    <property type="match status" value="1"/>
</dbReference>
<keyword evidence="5 9" id="KW-0560">Oxidoreductase</keyword>
<dbReference type="FunCoup" id="A0A1V9XWV5">
    <property type="interactions" value="930"/>
</dbReference>
<dbReference type="STRING" id="418985.A0A1V9XWV5"/>
<dbReference type="GO" id="GO:0050661">
    <property type="term" value="F:NADP binding"/>
    <property type="evidence" value="ECO:0007669"/>
    <property type="project" value="InterPro"/>
</dbReference>
<evidence type="ECO:0000259" key="11">
    <source>
        <dbReference type="Pfam" id="PF14833"/>
    </source>
</evidence>
<dbReference type="EMBL" id="MNPL01002975">
    <property type="protein sequence ID" value="OQR77848.1"/>
    <property type="molecule type" value="Genomic_DNA"/>
</dbReference>
<organism evidence="12 13">
    <name type="scientific">Tropilaelaps mercedesae</name>
    <dbReference type="NCBI Taxonomy" id="418985"/>
    <lineage>
        <taxon>Eukaryota</taxon>
        <taxon>Metazoa</taxon>
        <taxon>Ecdysozoa</taxon>
        <taxon>Arthropoda</taxon>
        <taxon>Chelicerata</taxon>
        <taxon>Arachnida</taxon>
        <taxon>Acari</taxon>
        <taxon>Parasitiformes</taxon>
        <taxon>Mesostigmata</taxon>
        <taxon>Gamasina</taxon>
        <taxon>Dermanyssoidea</taxon>
        <taxon>Laelapidae</taxon>
        <taxon>Tropilaelaps</taxon>
    </lineage>
</organism>
<dbReference type="SUPFAM" id="SSF48179">
    <property type="entry name" value="6-phosphogluconate dehydrogenase C-terminal domain-like"/>
    <property type="match status" value="1"/>
</dbReference>
<evidence type="ECO:0000256" key="5">
    <source>
        <dbReference type="ARBA" id="ARBA00023002"/>
    </source>
</evidence>
<comment type="catalytic activity">
    <reaction evidence="7 9">
        <text>3-hydroxy-2-methylpropanoate + NAD(+) = 2-methyl-3-oxopropanoate + NADH + H(+)</text>
        <dbReference type="Rhea" id="RHEA:17681"/>
        <dbReference type="ChEBI" id="CHEBI:11805"/>
        <dbReference type="ChEBI" id="CHEBI:15378"/>
        <dbReference type="ChEBI" id="CHEBI:57540"/>
        <dbReference type="ChEBI" id="CHEBI:57700"/>
        <dbReference type="ChEBI" id="CHEBI:57945"/>
        <dbReference type="EC" id="1.1.1.31"/>
    </reaction>
</comment>
<reference evidence="12 13" key="1">
    <citation type="journal article" date="2017" name="Gigascience">
        <title>Draft genome of the honey bee ectoparasitic mite, Tropilaelaps mercedesae, is shaped by the parasitic life history.</title>
        <authorList>
            <person name="Dong X."/>
            <person name="Armstrong S.D."/>
            <person name="Xia D."/>
            <person name="Makepeace B.L."/>
            <person name="Darby A.C."/>
            <person name="Kadowaki T."/>
        </authorList>
    </citation>
    <scope>NUCLEOTIDE SEQUENCE [LARGE SCALE GENOMIC DNA]</scope>
    <source>
        <strain evidence="12">Wuxi-XJTLU</strain>
    </source>
</reference>
<dbReference type="OrthoDB" id="435038at2759"/>
<dbReference type="GO" id="GO:0051287">
    <property type="term" value="F:NAD binding"/>
    <property type="evidence" value="ECO:0007669"/>
    <property type="project" value="InterPro"/>
</dbReference>
<dbReference type="InterPro" id="IPR002204">
    <property type="entry name" value="3-OH-isobutyrate_DH-rel_CS"/>
</dbReference>
<dbReference type="FunFam" id="1.10.1040.10:FF:000006">
    <property type="entry name" value="3-hydroxyisobutyrate dehydrogenase"/>
    <property type="match status" value="1"/>
</dbReference>
<comment type="pathway">
    <text evidence="1 9">Amino-acid degradation; L-valine degradation.</text>
</comment>
<dbReference type="InterPro" id="IPR013328">
    <property type="entry name" value="6PGD_dom2"/>
</dbReference>
<feature type="domain" description="3-hydroxyisobutyrate dehydrogenase-like NAD-binding" evidence="11">
    <location>
        <begin position="187"/>
        <end position="312"/>
    </location>
</feature>